<dbReference type="EMBL" id="CP020477">
    <property type="protein sequence ID" value="ARM74578.1"/>
    <property type="molecule type" value="Genomic_DNA"/>
</dbReference>
<keyword evidence="3" id="KW-0347">Helicase</keyword>
<organism evidence="7 8">
    <name type="scientific">Acidianus manzaensis</name>
    <dbReference type="NCBI Taxonomy" id="282676"/>
    <lineage>
        <taxon>Archaea</taxon>
        <taxon>Thermoproteota</taxon>
        <taxon>Thermoprotei</taxon>
        <taxon>Sulfolobales</taxon>
        <taxon>Sulfolobaceae</taxon>
        <taxon>Acidianus</taxon>
    </lineage>
</organism>
<accession>A0A1W6JWE6</accession>
<keyword evidence="2" id="KW-0378">Hydrolase</keyword>
<dbReference type="AlphaFoldDB" id="A0A1W6JWE6"/>
<dbReference type="InterPro" id="IPR006474">
    <property type="entry name" value="Helicase_Cas3_CRISPR-ass_core"/>
</dbReference>
<evidence type="ECO:0000256" key="5">
    <source>
        <dbReference type="ARBA" id="ARBA00023118"/>
    </source>
</evidence>
<dbReference type="PANTHER" id="PTHR47962:SF5">
    <property type="entry name" value="ATP-DEPENDENT HELICASE LHR-RELATED"/>
    <property type="match status" value="1"/>
</dbReference>
<dbReference type="GO" id="GO:0140097">
    <property type="term" value="F:catalytic activity, acting on DNA"/>
    <property type="evidence" value="ECO:0007669"/>
    <property type="project" value="UniProtKB-ARBA"/>
</dbReference>
<name>A0A1W6JWE6_9CREN</name>
<dbReference type="InterPro" id="IPR027417">
    <property type="entry name" value="P-loop_NTPase"/>
</dbReference>
<dbReference type="PROSITE" id="PS51192">
    <property type="entry name" value="HELICASE_ATP_BIND_1"/>
    <property type="match status" value="1"/>
</dbReference>
<evidence type="ECO:0000259" key="6">
    <source>
        <dbReference type="PROSITE" id="PS51192"/>
    </source>
</evidence>
<dbReference type="KEGG" id="aman:B6F84_00065"/>
<dbReference type="Proteomes" id="UP000193404">
    <property type="component" value="Chromosome"/>
</dbReference>
<protein>
    <submittedName>
        <fullName evidence="7">CRISPR-associated helicase Cas3</fullName>
    </submittedName>
</protein>
<dbReference type="GO" id="GO:0005524">
    <property type="term" value="F:ATP binding"/>
    <property type="evidence" value="ECO:0007669"/>
    <property type="project" value="UniProtKB-KW"/>
</dbReference>
<dbReference type="InterPro" id="IPR014001">
    <property type="entry name" value="Helicase_ATP-bd"/>
</dbReference>
<dbReference type="PANTHER" id="PTHR47962">
    <property type="entry name" value="ATP-DEPENDENT HELICASE LHR-RELATED-RELATED"/>
    <property type="match status" value="1"/>
</dbReference>
<dbReference type="GO" id="GO:0016887">
    <property type="term" value="F:ATP hydrolysis activity"/>
    <property type="evidence" value="ECO:0007669"/>
    <property type="project" value="TreeGrafter"/>
</dbReference>
<dbReference type="InterPro" id="IPR011545">
    <property type="entry name" value="DEAD/DEAH_box_helicase_dom"/>
</dbReference>
<evidence type="ECO:0000256" key="1">
    <source>
        <dbReference type="ARBA" id="ARBA00022741"/>
    </source>
</evidence>
<dbReference type="SMART" id="SM00487">
    <property type="entry name" value="DEXDc"/>
    <property type="match status" value="1"/>
</dbReference>
<dbReference type="Gene3D" id="3.40.50.300">
    <property type="entry name" value="P-loop containing nucleotide triphosphate hydrolases"/>
    <property type="match status" value="2"/>
</dbReference>
<sequence>MSDMDEYLPDLTTQRARKGIEKVLELLNCRETGTEINGRKLAECNDVNFILSLPTGYGKTTLSLILAKYLSTHTTSNFSRIIHVVPTRALVKSITDDAKKYGLDFRVQYSFSPSELKSPFFLSNFVITTYDSFFLNLYKGNIGEPFTDHGHYDLPRFSILTSIVNFDEYHLMTDKGYSSLIASAEQLAKMGVNVIFSSATPSIPLEEAISREFAENNRRIISIAIVNNYGEAIKGKDCKEEGEKGHYTCKPKGSSSEYELIEIVDDFKVPNIDYEIINNEDEIYSKAEEIAKKEVDKKPKLLIVLNTVDKAIEVYSKLKNKMEGLCLVHSRFRVEDKDKDFSNCEVIVSTQVIEVGVNISALSMITELAPLPSIVQRVGRVLRKNEESEGKIYIWNSGNPGPYDKELVNSTLEILNKEKLCLRHPFGCYQKPGYANKINISYKLDSTMITKLKQLSENIFLAKKDLQNMMKDYLSLTGNLFLNVAFTKPYDEKELIPVSVNYLYNNREKLLYFDNNNKCVTVYLETYDSGIIEKCSSTVYRWFGKDVDSFLENLAEQYKDVIWEDNKKMVFIAFKVNPKYYDKELGLHIS</sequence>
<feature type="domain" description="Helicase ATP-binding" evidence="6">
    <location>
        <begin position="40"/>
        <end position="219"/>
    </location>
</feature>
<dbReference type="Pfam" id="PF22590">
    <property type="entry name" value="Cas3-like_C_2"/>
    <property type="match status" value="1"/>
</dbReference>
<gene>
    <name evidence="7" type="ORF">B6F84_00065</name>
</gene>
<dbReference type="GO" id="GO:0051607">
    <property type="term" value="P:defense response to virus"/>
    <property type="evidence" value="ECO:0007669"/>
    <property type="project" value="UniProtKB-KW"/>
</dbReference>
<evidence type="ECO:0000256" key="3">
    <source>
        <dbReference type="ARBA" id="ARBA00022806"/>
    </source>
</evidence>
<keyword evidence="8" id="KW-1185">Reference proteome</keyword>
<dbReference type="Pfam" id="PF00270">
    <property type="entry name" value="DEAD"/>
    <property type="match status" value="1"/>
</dbReference>
<keyword evidence="4" id="KW-0067">ATP-binding</keyword>
<dbReference type="InterPro" id="IPR054712">
    <property type="entry name" value="Cas3-like_dom"/>
</dbReference>
<evidence type="ECO:0000256" key="2">
    <source>
        <dbReference type="ARBA" id="ARBA00022801"/>
    </source>
</evidence>
<evidence type="ECO:0000313" key="8">
    <source>
        <dbReference type="Proteomes" id="UP000193404"/>
    </source>
</evidence>
<keyword evidence="1" id="KW-0547">Nucleotide-binding</keyword>
<dbReference type="GO" id="GO:0004386">
    <property type="term" value="F:helicase activity"/>
    <property type="evidence" value="ECO:0007669"/>
    <property type="project" value="UniProtKB-KW"/>
</dbReference>
<dbReference type="NCBIfam" id="TIGR01587">
    <property type="entry name" value="cas3_core"/>
    <property type="match status" value="1"/>
</dbReference>
<keyword evidence="5" id="KW-0051">Antiviral defense</keyword>
<dbReference type="SUPFAM" id="SSF52540">
    <property type="entry name" value="P-loop containing nucleoside triphosphate hydrolases"/>
    <property type="match status" value="1"/>
</dbReference>
<reference evidence="7 8" key="1">
    <citation type="submission" date="2017-03" db="EMBL/GenBank/DDBJ databases">
        <title>Sulfur activation and transportation mechanism of thermophilic Archaea Acidianus manzaensis YN-25.</title>
        <authorList>
            <person name="Ma Y."/>
            <person name="Yang Y."/>
            <person name="Xia J."/>
        </authorList>
    </citation>
    <scope>NUCLEOTIDE SEQUENCE [LARGE SCALE GENOMIC DNA]</scope>
    <source>
        <strain evidence="7 8">YN-25</strain>
    </source>
</reference>
<dbReference type="STRING" id="282676.B6F84_00065"/>
<dbReference type="GO" id="GO:0003677">
    <property type="term" value="F:DNA binding"/>
    <property type="evidence" value="ECO:0007669"/>
    <property type="project" value="TreeGrafter"/>
</dbReference>
<proteinExistence type="predicted"/>
<dbReference type="InterPro" id="IPR052511">
    <property type="entry name" value="ATP-dep_Helicase"/>
</dbReference>
<evidence type="ECO:0000256" key="4">
    <source>
        <dbReference type="ARBA" id="ARBA00022840"/>
    </source>
</evidence>
<evidence type="ECO:0000313" key="7">
    <source>
        <dbReference type="EMBL" id="ARM74578.1"/>
    </source>
</evidence>